<reference evidence="7 8" key="1">
    <citation type="submission" date="2023-08" db="EMBL/GenBank/DDBJ databases">
        <title>The draft genome sequence of Paracraurococcus sp. LOR1-02.</title>
        <authorList>
            <person name="Kingkaew E."/>
            <person name="Tanasupawat S."/>
        </authorList>
    </citation>
    <scope>NUCLEOTIDE SEQUENCE [LARGE SCALE GENOMIC DNA]</scope>
    <source>
        <strain evidence="7 8">LOR1-02</strain>
    </source>
</reference>
<dbReference type="InterPro" id="IPR006913">
    <property type="entry name" value="CENP-V/GFA"/>
</dbReference>
<dbReference type="InterPro" id="IPR011057">
    <property type="entry name" value="Mss4-like_sf"/>
</dbReference>
<evidence type="ECO:0000313" key="8">
    <source>
        <dbReference type="Proteomes" id="UP001243009"/>
    </source>
</evidence>
<dbReference type="PANTHER" id="PTHR33337">
    <property type="entry name" value="GFA DOMAIN-CONTAINING PROTEIN"/>
    <property type="match status" value="1"/>
</dbReference>
<keyword evidence="8" id="KW-1185">Reference proteome</keyword>
<dbReference type="Proteomes" id="UP001243009">
    <property type="component" value="Unassembled WGS sequence"/>
</dbReference>
<comment type="similarity">
    <text evidence="1">Belongs to the Gfa family.</text>
</comment>
<organism evidence="7 8">
    <name type="scientific">Paracraurococcus lichenis</name>
    <dbReference type="NCBI Taxonomy" id="3064888"/>
    <lineage>
        <taxon>Bacteria</taxon>
        <taxon>Pseudomonadati</taxon>
        <taxon>Pseudomonadota</taxon>
        <taxon>Alphaproteobacteria</taxon>
        <taxon>Acetobacterales</taxon>
        <taxon>Roseomonadaceae</taxon>
        <taxon>Paracraurococcus</taxon>
    </lineage>
</organism>
<evidence type="ECO:0000256" key="5">
    <source>
        <dbReference type="SAM" id="MobiDB-lite"/>
    </source>
</evidence>
<keyword evidence="2" id="KW-0479">Metal-binding</keyword>
<evidence type="ECO:0000256" key="2">
    <source>
        <dbReference type="ARBA" id="ARBA00022723"/>
    </source>
</evidence>
<dbReference type="PROSITE" id="PS51891">
    <property type="entry name" value="CENP_V_GFA"/>
    <property type="match status" value="1"/>
</dbReference>
<dbReference type="EMBL" id="JAUTWS010000016">
    <property type="protein sequence ID" value="MDO9710140.1"/>
    <property type="molecule type" value="Genomic_DNA"/>
</dbReference>
<comment type="caution">
    <text evidence="7">The sequence shown here is derived from an EMBL/GenBank/DDBJ whole genome shotgun (WGS) entry which is preliminary data.</text>
</comment>
<dbReference type="Gene3D" id="3.90.1590.10">
    <property type="entry name" value="glutathione-dependent formaldehyde- activating enzyme (gfa)"/>
    <property type="match status" value="1"/>
</dbReference>
<evidence type="ECO:0000256" key="1">
    <source>
        <dbReference type="ARBA" id="ARBA00005495"/>
    </source>
</evidence>
<dbReference type="Pfam" id="PF04828">
    <property type="entry name" value="GFA"/>
    <property type="match status" value="1"/>
</dbReference>
<keyword evidence="3" id="KW-0862">Zinc</keyword>
<evidence type="ECO:0000256" key="3">
    <source>
        <dbReference type="ARBA" id="ARBA00022833"/>
    </source>
</evidence>
<keyword evidence="4" id="KW-0456">Lyase</keyword>
<evidence type="ECO:0000259" key="6">
    <source>
        <dbReference type="PROSITE" id="PS51891"/>
    </source>
</evidence>
<gene>
    <name evidence="7" type="ORF">Q7A36_17440</name>
</gene>
<feature type="compositionally biased region" description="Basic and acidic residues" evidence="5">
    <location>
        <begin position="174"/>
        <end position="186"/>
    </location>
</feature>
<protein>
    <submittedName>
        <fullName evidence="7">GFA family protein</fullName>
    </submittedName>
</protein>
<name>A0ABT9E1V2_9PROT</name>
<evidence type="ECO:0000313" key="7">
    <source>
        <dbReference type="EMBL" id="MDO9710140.1"/>
    </source>
</evidence>
<feature type="compositionally biased region" description="Low complexity" evidence="5">
    <location>
        <begin position="160"/>
        <end position="170"/>
    </location>
</feature>
<feature type="domain" description="CENP-V/GFA" evidence="6">
    <location>
        <begin position="5"/>
        <end position="127"/>
    </location>
</feature>
<proteinExistence type="inferred from homology"/>
<evidence type="ECO:0000256" key="4">
    <source>
        <dbReference type="ARBA" id="ARBA00023239"/>
    </source>
</evidence>
<dbReference type="SUPFAM" id="SSF51316">
    <property type="entry name" value="Mss4-like"/>
    <property type="match status" value="1"/>
</dbReference>
<sequence>MRLPQSGGCQCGLLRYEITEAPRLAYACHCRDCQRLSGSAFGLAVLVPAEGFRLLRGEVLSYQRRTDSGRVSTRWVCAACGCWINGGARPGTAAPGTLVAVRAGTLDETGWVRPRVHFFTRSAQPWVGLAADTLRYATQPEGFTWQLVLDALRARDGLTAASPDPAQAAATRGRVTEDARERNPGR</sequence>
<accession>A0ABT9E1V2</accession>
<feature type="region of interest" description="Disordered" evidence="5">
    <location>
        <begin position="160"/>
        <end position="186"/>
    </location>
</feature>
<dbReference type="RefSeq" id="WP_305105004.1">
    <property type="nucleotide sequence ID" value="NZ_JAUTWS010000016.1"/>
</dbReference>
<dbReference type="PANTHER" id="PTHR33337:SF33">
    <property type="entry name" value="CENP-V_GFA DOMAIN-CONTAINING PROTEIN"/>
    <property type="match status" value="1"/>
</dbReference>